<evidence type="ECO:0000256" key="1">
    <source>
        <dbReference type="ARBA" id="ARBA00023015"/>
    </source>
</evidence>
<keyword evidence="2 4" id="KW-0238">DNA-binding</keyword>
<evidence type="ECO:0000313" key="7">
    <source>
        <dbReference type="EMBL" id="GAA3550016.1"/>
    </source>
</evidence>
<feature type="region of interest" description="Disordered" evidence="5">
    <location>
        <begin position="202"/>
        <end position="221"/>
    </location>
</feature>
<gene>
    <name evidence="7" type="ORF">GCM10022263_41290</name>
</gene>
<dbReference type="PANTHER" id="PTHR30055:SF238">
    <property type="entry name" value="MYCOFACTOCIN BIOSYNTHESIS TRANSCRIPTIONAL REGULATOR MFTR-RELATED"/>
    <property type="match status" value="1"/>
</dbReference>
<feature type="domain" description="HTH tetR-type" evidence="6">
    <location>
        <begin position="20"/>
        <end position="80"/>
    </location>
</feature>
<sequence length="221" mass="23946">MGAEHLPTGRHGLTPEEVREDQRRRLLSATALCMTEQGYADTSVADIIKRAGVSRKTFYEIFTDKADAFSAAYETGVAALTHDISAAIDPDASWHDRVVRCMTALAESAARSPAFTTLCIMEVWAAGDAARRRHFEVLVGFRALLDELSDEVSGPVFSGIVGALSTMLYHEIEEGRLEQLADIVPDMAAFVELPLAAVRARAAGEHPQPREAAPPPVATTR</sequence>
<dbReference type="InterPro" id="IPR001647">
    <property type="entry name" value="HTH_TetR"/>
</dbReference>
<dbReference type="Pfam" id="PF00440">
    <property type="entry name" value="TetR_N"/>
    <property type="match status" value="1"/>
</dbReference>
<dbReference type="InterPro" id="IPR050109">
    <property type="entry name" value="HTH-type_TetR-like_transc_reg"/>
</dbReference>
<evidence type="ECO:0000256" key="3">
    <source>
        <dbReference type="ARBA" id="ARBA00023163"/>
    </source>
</evidence>
<reference evidence="8" key="1">
    <citation type="journal article" date="2019" name="Int. J. Syst. Evol. Microbiol.">
        <title>The Global Catalogue of Microorganisms (GCM) 10K type strain sequencing project: providing services to taxonomists for standard genome sequencing and annotation.</title>
        <authorList>
            <consortium name="The Broad Institute Genomics Platform"/>
            <consortium name="The Broad Institute Genome Sequencing Center for Infectious Disease"/>
            <person name="Wu L."/>
            <person name="Ma J."/>
        </authorList>
    </citation>
    <scope>NUCLEOTIDE SEQUENCE [LARGE SCALE GENOMIC DNA]</scope>
    <source>
        <strain evidence="8">JCM 17460</strain>
    </source>
</reference>
<accession>A0ABP6WFH4</accession>
<feature type="compositionally biased region" description="Pro residues" evidence="5">
    <location>
        <begin position="212"/>
        <end position="221"/>
    </location>
</feature>
<evidence type="ECO:0000256" key="4">
    <source>
        <dbReference type="PROSITE-ProRule" id="PRU00335"/>
    </source>
</evidence>
<evidence type="ECO:0000256" key="5">
    <source>
        <dbReference type="SAM" id="MobiDB-lite"/>
    </source>
</evidence>
<feature type="region of interest" description="Disordered" evidence="5">
    <location>
        <begin position="1"/>
        <end position="20"/>
    </location>
</feature>
<dbReference type="EMBL" id="BAABBB010000026">
    <property type="protein sequence ID" value="GAA3550016.1"/>
    <property type="molecule type" value="Genomic_DNA"/>
</dbReference>
<dbReference type="RefSeq" id="WP_218234741.1">
    <property type="nucleotide sequence ID" value="NZ_BAABBB010000026.1"/>
</dbReference>
<keyword evidence="3" id="KW-0804">Transcription</keyword>
<comment type="caution">
    <text evidence="7">The sequence shown here is derived from an EMBL/GenBank/DDBJ whole genome shotgun (WGS) entry which is preliminary data.</text>
</comment>
<name>A0ABP6WFH4_9ACTN</name>
<dbReference type="Proteomes" id="UP001500301">
    <property type="component" value="Unassembled WGS sequence"/>
</dbReference>
<proteinExistence type="predicted"/>
<keyword evidence="8" id="KW-1185">Reference proteome</keyword>
<evidence type="ECO:0000259" key="6">
    <source>
        <dbReference type="PROSITE" id="PS50977"/>
    </source>
</evidence>
<evidence type="ECO:0000256" key="2">
    <source>
        <dbReference type="ARBA" id="ARBA00023125"/>
    </source>
</evidence>
<dbReference type="PROSITE" id="PS50977">
    <property type="entry name" value="HTH_TETR_2"/>
    <property type="match status" value="1"/>
</dbReference>
<organism evidence="7 8">
    <name type="scientific">Nocardioides daeguensis</name>
    <dbReference type="NCBI Taxonomy" id="908359"/>
    <lineage>
        <taxon>Bacteria</taxon>
        <taxon>Bacillati</taxon>
        <taxon>Actinomycetota</taxon>
        <taxon>Actinomycetes</taxon>
        <taxon>Propionibacteriales</taxon>
        <taxon>Nocardioidaceae</taxon>
        <taxon>Nocardioides</taxon>
    </lineage>
</organism>
<dbReference type="PANTHER" id="PTHR30055">
    <property type="entry name" value="HTH-TYPE TRANSCRIPTIONAL REGULATOR RUTR"/>
    <property type="match status" value="1"/>
</dbReference>
<evidence type="ECO:0000313" key="8">
    <source>
        <dbReference type="Proteomes" id="UP001500301"/>
    </source>
</evidence>
<feature type="DNA-binding region" description="H-T-H motif" evidence="4">
    <location>
        <begin position="43"/>
        <end position="62"/>
    </location>
</feature>
<protein>
    <submittedName>
        <fullName evidence="7">TetR/AcrR family transcriptional regulator</fullName>
    </submittedName>
</protein>
<keyword evidence="1" id="KW-0805">Transcription regulation</keyword>